<evidence type="ECO:0000313" key="1">
    <source>
        <dbReference type="EMBL" id="CDM32749.1"/>
    </source>
</evidence>
<reference evidence="1" key="1">
    <citation type="journal article" date="2014" name="Nat. Commun.">
        <title>Multiple recent horizontal transfers of a large genomic region in cheese making fungi.</title>
        <authorList>
            <person name="Cheeseman K."/>
            <person name="Ropars J."/>
            <person name="Renault P."/>
            <person name="Dupont J."/>
            <person name="Gouzy J."/>
            <person name="Branca A."/>
            <person name="Abraham A.L."/>
            <person name="Ceppi M."/>
            <person name="Conseiller E."/>
            <person name="Debuchy R."/>
            <person name="Malagnac F."/>
            <person name="Goarin A."/>
            <person name="Silar P."/>
            <person name="Lacoste S."/>
            <person name="Sallet E."/>
            <person name="Bensimon A."/>
            <person name="Giraud T."/>
            <person name="Brygoo Y."/>
        </authorList>
    </citation>
    <scope>NUCLEOTIDE SEQUENCE [LARGE SCALE GENOMIC DNA]</scope>
    <source>
        <strain evidence="1">FM164</strain>
    </source>
</reference>
<dbReference type="Proteomes" id="UP000030686">
    <property type="component" value="Unassembled WGS sequence"/>
</dbReference>
<sequence>MIAVWVEGLVGVYSAEEAASRLEYIDIGLGLRKSPHYKEYLIEGGIATDEYRILAVFEGGGLEYDAVFEYPSYRI</sequence>
<gene>
    <name evidence="1" type="ORF">PROQFM164_S02g002900</name>
</gene>
<dbReference type="EMBL" id="HG792016">
    <property type="protein sequence ID" value="CDM32749.1"/>
    <property type="molecule type" value="Genomic_DNA"/>
</dbReference>
<evidence type="ECO:0000313" key="2">
    <source>
        <dbReference type="Proteomes" id="UP000030686"/>
    </source>
</evidence>
<accession>W6QF67</accession>
<keyword evidence="2" id="KW-1185">Reference proteome</keyword>
<name>W6QF67_PENRF</name>
<dbReference type="OrthoDB" id="5383867at2759"/>
<protein>
    <submittedName>
        <fullName evidence="1">Genomic scaffold, ProqFM164S02</fullName>
    </submittedName>
</protein>
<dbReference type="AlphaFoldDB" id="W6QF67"/>
<proteinExistence type="predicted"/>
<organism evidence="1 2">
    <name type="scientific">Penicillium roqueforti (strain FM164)</name>
    <dbReference type="NCBI Taxonomy" id="1365484"/>
    <lineage>
        <taxon>Eukaryota</taxon>
        <taxon>Fungi</taxon>
        <taxon>Dikarya</taxon>
        <taxon>Ascomycota</taxon>
        <taxon>Pezizomycotina</taxon>
        <taxon>Eurotiomycetes</taxon>
        <taxon>Eurotiomycetidae</taxon>
        <taxon>Eurotiales</taxon>
        <taxon>Aspergillaceae</taxon>
        <taxon>Penicillium</taxon>
    </lineage>
</organism>